<reference evidence="2" key="1">
    <citation type="journal article" date="2015" name="Nature">
        <title>Complex archaea that bridge the gap between prokaryotes and eukaryotes.</title>
        <authorList>
            <person name="Spang A."/>
            <person name="Saw J.H."/>
            <person name="Jorgensen S.L."/>
            <person name="Zaremba-Niedzwiedzka K."/>
            <person name="Martijn J."/>
            <person name="Lind A.E."/>
            <person name="van Eijk R."/>
            <person name="Schleper C."/>
            <person name="Guy L."/>
            <person name="Ettema T.J."/>
        </authorList>
    </citation>
    <scope>NUCLEOTIDE SEQUENCE</scope>
</reference>
<accession>A0A0F9G213</accession>
<feature type="non-terminal residue" evidence="2">
    <location>
        <position position="186"/>
    </location>
</feature>
<feature type="region of interest" description="Disordered" evidence="1">
    <location>
        <begin position="1"/>
        <end position="27"/>
    </location>
</feature>
<evidence type="ECO:0000313" key="2">
    <source>
        <dbReference type="EMBL" id="KKL92724.1"/>
    </source>
</evidence>
<sequence>MPDQQTWVKDGTEDAEPVTTETPAEEVVETTAEVVEGAAVEEAAAAVETAGETETVTEAVQKFIEGKLGDEVFQLPEGVQVPLKRGDTTEYVPIEEVLKRGMLEKDYTAKTTELSNKQRAFDASQATAATAQARLDAKEKYLTEQEAEIKAALSDPESAEQYQQHLQMLRDNPMYKKTWDDRWANQ</sequence>
<dbReference type="EMBL" id="LAZR01019388">
    <property type="protein sequence ID" value="KKL92724.1"/>
    <property type="molecule type" value="Genomic_DNA"/>
</dbReference>
<evidence type="ECO:0000256" key="1">
    <source>
        <dbReference type="SAM" id="MobiDB-lite"/>
    </source>
</evidence>
<name>A0A0F9G213_9ZZZZ</name>
<comment type="caution">
    <text evidence="2">The sequence shown here is derived from an EMBL/GenBank/DDBJ whole genome shotgun (WGS) entry which is preliminary data.</text>
</comment>
<gene>
    <name evidence="2" type="ORF">LCGC14_1881820</name>
</gene>
<proteinExistence type="predicted"/>
<organism evidence="2">
    <name type="scientific">marine sediment metagenome</name>
    <dbReference type="NCBI Taxonomy" id="412755"/>
    <lineage>
        <taxon>unclassified sequences</taxon>
        <taxon>metagenomes</taxon>
        <taxon>ecological metagenomes</taxon>
    </lineage>
</organism>
<protein>
    <submittedName>
        <fullName evidence="2">Uncharacterized protein</fullName>
    </submittedName>
</protein>
<dbReference type="AlphaFoldDB" id="A0A0F9G213"/>